<dbReference type="InterPro" id="IPR050482">
    <property type="entry name" value="Sensor_HK_TwoCompSys"/>
</dbReference>
<dbReference type="SMART" id="SM00387">
    <property type="entry name" value="HATPase_c"/>
    <property type="match status" value="1"/>
</dbReference>
<evidence type="ECO:0000256" key="8">
    <source>
        <dbReference type="ARBA" id="ARBA00023136"/>
    </source>
</evidence>
<feature type="transmembrane region" description="Helical" evidence="9">
    <location>
        <begin position="119"/>
        <end position="138"/>
    </location>
</feature>
<feature type="transmembrane region" description="Helical" evidence="9">
    <location>
        <begin position="227"/>
        <end position="252"/>
    </location>
</feature>
<evidence type="ECO:0000256" key="3">
    <source>
        <dbReference type="ARBA" id="ARBA00022679"/>
    </source>
</evidence>
<evidence type="ECO:0000256" key="4">
    <source>
        <dbReference type="ARBA" id="ARBA00022692"/>
    </source>
</evidence>
<feature type="domain" description="Histidine kinase/HSP90-like ATPase" evidence="10">
    <location>
        <begin position="488"/>
        <end position="578"/>
    </location>
</feature>
<keyword evidence="4 9" id="KW-0812">Transmembrane</keyword>
<comment type="subcellular location">
    <subcellularLocation>
        <location evidence="1">Cell membrane</location>
        <topology evidence="1">Multi-pass membrane protein</topology>
    </subcellularLocation>
</comment>
<dbReference type="CDD" id="cd16917">
    <property type="entry name" value="HATPase_UhpB-NarQ-NarX-like"/>
    <property type="match status" value="1"/>
</dbReference>
<dbReference type="AlphaFoldDB" id="A0A545ARZ1"/>
<dbReference type="RefSeq" id="WP_142705573.1">
    <property type="nucleotide sequence ID" value="NZ_VIRS01000010.1"/>
</dbReference>
<dbReference type="InterPro" id="IPR011712">
    <property type="entry name" value="Sig_transdc_His_kin_sub3_dim/P"/>
</dbReference>
<feature type="transmembrane region" description="Helical" evidence="9">
    <location>
        <begin position="164"/>
        <end position="186"/>
    </location>
</feature>
<keyword evidence="8 9" id="KW-0472">Membrane</keyword>
<dbReference type="Gene3D" id="1.20.5.1930">
    <property type="match status" value="1"/>
</dbReference>
<keyword evidence="6 9" id="KW-1133">Transmembrane helix</keyword>
<evidence type="ECO:0000256" key="2">
    <source>
        <dbReference type="ARBA" id="ARBA00022475"/>
    </source>
</evidence>
<accession>A0A545ARZ1</accession>
<feature type="transmembrane region" description="Helical" evidence="9">
    <location>
        <begin position="91"/>
        <end position="107"/>
    </location>
</feature>
<dbReference type="Proteomes" id="UP000317982">
    <property type="component" value="Unassembled WGS sequence"/>
</dbReference>
<dbReference type="PANTHER" id="PTHR24421:SF37">
    <property type="entry name" value="SENSOR HISTIDINE KINASE NARS"/>
    <property type="match status" value="1"/>
</dbReference>
<organism evidence="11 12">
    <name type="scientific">Cryptosporangium phraense</name>
    <dbReference type="NCBI Taxonomy" id="2593070"/>
    <lineage>
        <taxon>Bacteria</taxon>
        <taxon>Bacillati</taxon>
        <taxon>Actinomycetota</taxon>
        <taxon>Actinomycetes</taxon>
        <taxon>Cryptosporangiales</taxon>
        <taxon>Cryptosporangiaceae</taxon>
        <taxon>Cryptosporangium</taxon>
    </lineage>
</organism>
<keyword evidence="2" id="KW-1003">Cell membrane</keyword>
<sequence>MREHPALRAVLTGLLAGLLAYAFGYPYWTDYQLWGLIVAAECALTAGAGMILRTSSTSASSGDLITLAGFAWALNWSSAWDAGWFPVASDFAQASFFLLLSVGVLLYPTGRLQTRAERVWVAAAVVVLIGGELIYTLLTRPEWIGYDSDVVWPTFFADRPAFDVAQQVIAVGYIVLAAGYAVVLILRARRTTRGPQRVIIPALLGVAAMGVVAAIVELGAAMTDTQVAVVAGLVQGTASLVIPVALLGVGVYRQWLVAQVAHKLVRLARPASVAQVRAALRIVLDDPTLDLLLWAPGPQRWVDAEGRVRVPSLTGAPPQPSDDDRWLVPVMSAAGRPLAVVDAHPTQRLHEPLVRAAIVAGTPALETAQLQAVVQAQLEQTRVAQAATLVAEAKARRQMERDLHDGVQTGLSALAMQLAAAHALSGDDTLRACRDLLDGVLGDLRMFVRGINPAVLEADGLGGALRAVAERFPGLVDVEADDVRYRPQVEQALFFTLNEAVANAVRHAGASRILVRVDAEPDWLTGSVSDDGSGTAQWSPTGGLAGIRDRIELVGGTVELDSAPRSGTRVCVRVPMQMAAAE</sequence>
<evidence type="ECO:0000313" key="12">
    <source>
        <dbReference type="Proteomes" id="UP000317982"/>
    </source>
</evidence>
<dbReference type="GO" id="GO:0000155">
    <property type="term" value="F:phosphorelay sensor kinase activity"/>
    <property type="evidence" value="ECO:0007669"/>
    <property type="project" value="InterPro"/>
</dbReference>
<dbReference type="EMBL" id="VIRS01000010">
    <property type="protein sequence ID" value="TQS44084.1"/>
    <property type="molecule type" value="Genomic_DNA"/>
</dbReference>
<dbReference type="Pfam" id="PF07730">
    <property type="entry name" value="HisKA_3"/>
    <property type="match status" value="1"/>
</dbReference>
<evidence type="ECO:0000256" key="7">
    <source>
        <dbReference type="ARBA" id="ARBA00023012"/>
    </source>
</evidence>
<keyword evidence="7" id="KW-0902">Two-component regulatory system</keyword>
<evidence type="ECO:0000313" key="11">
    <source>
        <dbReference type="EMBL" id="TQS44084.1"/>
    </source>
</evidence>
<keyword evidence="12" id="KW-1185">Reference proteome</keyword>
<feature type="transmembrane region" description="Helical" evidence="9">
    <location>
        <begin position="198"/>
        <end position="221"/>
    </location>
</feature>
<dbReference type="InterPro" id="IPR036890">
    <property type="entry name" value="HATPase_C_sf"/>
</dbReference>
<dbReference type="Pfam" id="PF02518">
    <property type="entry name" value="HATPase_c"/>
    <property type="match status" value="1"/>
</dbReference>
<evidence type="ECO:0000256" key="9">
    <source>
        <dbReference type="SAM" id="Phobius"/>
    </source>
</evidence>
<evidence type="ECO:0000256" key="1">
    <source>
        <dbReference type="ARBA" id="ARBA00004651"/>
    </source>
</evidence>
<feature type="transmembrane region" description="Helical" evidence="9">
    <location>
        <begin position="64"/>
        <end position="85"/>
    </location>
</feature>
<reference evidence="11 12" key="1">
    <citation type="submission" date="2019-07" db="EMBL/GenBank/DDBJ databases">
        <title>Cryptosporangium phraense sp. nov., isolated from plant litter.</title>
        <authorList>
            <person name="Suriyachadkun C."/>
        </authorList>
    </citation>
    <scope>NUCLEOTIDE SEQUENCE [LARGE SCALE GENOMIC DNA]</scope>
    <source>
        <strain evidence="11 12">A-T 5661</strain>
    </source>
</reference>
<keyword evidence="3" id="KW-0808">Transferase</keyword>
<keyword evidence="5" id="KW-0418">Kinase</keyword>
<evidence type="ECO:0000256" key="5">
    <source>
        <dbReference type="ARBA" id="ARBA00022777"/>
    </source>
</evidence>
<dbReference type="PANTHER" id="PTHR24421">
    <property type="entry name" value="NITRATE/NITRITE SENSOR PROTEIN NARX-RELATED"/>
    <property type="match status" value="1"/>
</dbReference>
<comment type="caution">
    <text evidence="11">The sequence shown here is derived from an EMBL/GenBank/DDBJ whole genome shotgun (WGS) entry which is preliminary data.</text>
</comment>
<dbReference type="SUPFAM" id="SSF55874">
    <property type="entry name" value="ATPase domain of HSP90 chaperone/DNA topoisomerase II/histidine kinase"/>
    <property type="match status" value="1"/>
</dbReference>
<dbReference type="Gene3D" id="3.30.565.10">
    <property type="entry name" value="Histidine kinase-like ATPase, C-terminal domain"/>
    <property type="match status" value="1"/>
</dbReference>
<dbReference type="GO" id="GO:0005886">
    <property type="term" value="C:plasma membrane"/>
    <property type="evidence" value="ECO:0007669"/>
    <property type="project" value="UniProtKB-SubCell"/>
</dbReference>
<protein>
    <recommendedName>
        <fullName evidence="10">Histidine kinase/HSP90-like ATPase domain-containing protein</fullName>
    </recommendedName>
</protein>
<gene>
    <name evidence="11" type="ORF">FL583_16680</name>
</gene>
<dbReference type="InParanoid" id="A0A545ARZ1"/>
<proteinExistence type="predicted"/>
<evidence type="ECO:0000256" key="6">
    <source>
        <dbReference type="ARBA" id="ARBA00022989"/>
    </source>
</evidence>
<dbReference type="InterPro" id="IPR003594">
    <property type="entry name" value="HATPase_dom"/>
</dbReference>
<dbReference type="OrthoDB" id="5241729at2"/>
<name>A0A545ARZ1_9ACTN</name>
<dbReference type="GO" id="GO:0046983">
    <property type="term" value="F:protein dimerization activity"/>
    <property type="evidence" value="ECO:0007669"/>
    <property type="project" value="InterPro"/>
</dbReference>
<evidence type="ECO:0000259" key="10">
    <source>
        <dbReference type="SMART" id="SM00387"/>
    </source>
</evidence>
<feature type="transmembrane region" description="Helical" evidence="9">
    <location>
        <begin position="34"/>
        <end position="52"/>
    </location>
</feature>